<name>A0A6C0CEW4_9ZZZZ</name>
<evidence type="ECO:0000313" key="1">
    <source>
        <dbReference type="EMBL" id="QHT03316.1"/>
    </source>
</evidence>
<accession>A0A6C0CEW4</accession>
<dbReference type="AlphaFoldDB" id="A0A6C0CEW4"/>
<dbReference type="EMBL" id="MN739409">
    <property type="protein sequence ID" value="QHT03316.1"/>
    <property type="molecule type" value="Genomic_DNA"/>
</dbReference>
<proteinExistence type="predicted"/>
<protein>
    <submittedName>
        <fullName evidence="1">Uncharacterized protein</fullName>
    </submittedName>
</protein>
<reference evidence="1" key="1">
    <citation type="journal article" date="2020" name="Nature">
        <title>Giant virus diversity and host interactions through global metagenomics.</title>
        <authorList>
            <person name="Schulz F."/>
            <person name="Roux S."/>
            <person name="Paez-Espino D."/>
            <person name="Jungbluth S."/>
            <person name="Walsh D.A."/>
            <person name="Denef V.J."/>
            <person name="McMahon K.D."/>
            <person name="Konstantinidis K.T."/>
            <person name="Eloe-Fadrosh E.A."/>
            <person name="Kyrpides N.C."/>
            <person name="Woyke T."/>
        </authorList>
    </citation>
    <scope>NUCLEOTIDE SEQUENCE</scope>
    <source>
        <strain evidence="1">GVMAG-M-3300020728-1</strain>
    </source>
</reference>
<organism evidence="1">
    <name type="scientific">viral metagenome</name>
    <dbReference type="NCBI Taxonomy" id="1070528"/>
    <lineage>
        <taxon>unclassified sequences</taxon>
        <taxon>metagenomes</taxon>
        <taxon>organismal metagenomes</taxon>
    </lineage>
</organism>
<sequence length="94" mass="11348">MKTINVLYDLYDGKTERDIGYFYIPTDWNTNSYNVLCKPSHITCECRFKYSRIFTGQSETWADTHDYLFNLFTELMFKKIVKEFKLENEFIDAQ</sequence>